<dbReference type="GO" id="GO:0005525">
    <property type="term" value="F:GTP binding"/>
    <property type="evidence" value="ECO:0007669"/>
    <property type="project" value="UniProtKB-UniRule"/>
</dbReference>
<dbReference type="FunFam" id="3.40.50.300:FF:000057">
    <property type="entry name" value="GTPase Der"/>
    <property type="match status" value="1"/>
</dbReference>
<dbReference type="HAMAP" id="MF_00195">
    <property type="entry name" value="GTPase_Der"/>
    <property type="match status" value="1"/>
</dbReference>
<feature type="binding site" evidence="8">
    <location>
        <begin position="119"/>
        <end position="122"/>
    </location>
    <ligand>
        <name>GTP</name>
        <dbReference type="ChEBI" id="CHEBI:37565"/>
        <label>1</label>
    </ligand>
</feature>
<evidence type="ECO:0000256" key="5">
    <source>
        <dbReference type="ARBA" id="ARBA00022741"/>
    </source>
</evidence>
<evidence type="ECO:0000259" key="11">
    <source>
        <dbReference type="PROSITE" id="PS51712"/>
    </source>
</evidence>
<comment type="subunit">
    <text evidence="8">Associates with the 50S ribosomal subunit.</text>
</comment>
<reference evidence="12" key="2">
    <citation type="submission" date="2020-09" db="EMBL/GenBank/DDBJ databases">
        <authorList>
            <person name="Sun Q."/>
            <person name="Zhou Y."/>
        </authorList>
    </citation>
    <scope>NUCLEOTIDE SEQUENCE</scope>
    <source>
        <strain evidence="12">CGMCC 1.12426</strain>
    </source>
</reference>
<evidence type="ECO:0000256" key="10">
    <source>
        <dbReference type="RuleBase" id="RU004481"/>
    </source>
</evidence>
<name>A0A916TH65_9HYPH</name>
<protein>
    <recommendedName>
        <fullName evidence="2 8">GTPase Der</fullName>
    </recommendedName>
    <alternativeName>
        <fullName evidence="7 8">GTP-binding protein EngA</fullName>
    </alternativeName>
</protein>
<dbReference type="InterPro" id="IPR032859">
    <property type="entry name" value="KH_dom-like"/>
</dbReference>
<keyword evidence="4 10" id="KW-0677">Repeat</keyword>
<comment type="similarity">
    <text evidence="1 8 9 10">Belongs to the TRAFAC class TrmE-Era-EngA-EngB-Septin-like GTPase superfamily. EngA (Der) GTPase family.</text>
</comment>
<dbReference type="NCBIfam" id="TIGR03594">
    <property type="entry name" value="GTPase_EngA"/>
    <property type="match status" value="1"/>
</dbReference>
<evidence type="ECO:0000256" key="9">
    <source>
        <dbReference type="PROSITE-ProRule" id="PRU01049"/>
    </source>
</evidence>
<feature type="domain" description="EngA-type G" evidence="11">
    <location>
        <begin position="3"/>
        <end position="167"/>
    </location>
</feature>
<comment type="function">
    <text evidence="8 10">GTPase that plays an essential role in the late steps of ribosome biogenesis.</text>
</comment>
<evidence type="ECO:0000256" key="8">
    <source>
        <dbReference type="HAMAP-Rule" id="MF_00195"/>
    </source>
</evidence>
<dbReference type="PIRSF" id="PIRSF006485">
    <property type="entry name" value="GTP-binding_EngA"/>
    <property type="match status" value="1"/>
</dbReference>
<dbReference type="AlphaFoldDB" id="A0A916TH65"/>
<dbReference type="NCBIfam" id="TIGR00231">
    <property type="entry name" value="small_GTP"/>
    <property type="match status" value="2"/>
</dbReference>
<proteinExistence type="inferred from homology"/>
<evidence type="ECO:0000256" key="7">
    <source>
        <dbReference type="ARBA" id="ARBA00032345"/>
    </source>
</evidence>
<keyword evidence="13" id="KW-1185">Reference proteome</keyword>
<dbReference type="InterPro" id="IPR016484">
    <property type="entry name" value="GTPase_Der"/>
</dbReference>
<dbReference type="EMBL" id="BMFA01000003">
    <property type="protein sequence ID" value="GGB42921.1"/>
    <property type="molecule type" value="Genomic_DNA"/>
</dbReference>
<sequence>MGATVAIIGRPNVGKSTLFNRLVGKRLALVDDTPGVTRDRRPGEARLGDLKFTIIDTAGLEEAEAGTLEGRMRRQTEEAIREADAILFLIDARAGVTPLDAHFADVARRTTTPVILIANKAEGRAGSDGLYEAYSLGLGEPIAVSAEHGEGLADLYDALKPYVDAITEAEDAKREEARTAVDVDEDGELVDEEVPVGTRERPLRVAIVGRPNAGKSTLINRMLGEDRMLTGPEAGITRDSISVDWQWQDRHIKLFDTAGIRRKARVQEKLEKLSVADALRAIKFAEVVVVTLDASNAFEKQDLQIIDLVAREGRALVIAVNKWDLVEDREAAWKQIRDANDRYFNQIRGVRIVTLSGLQGQGLDRLMENVFEAYEAWNARVSTARLNRWLEKVTVNHPPPAVAGRRIRLRYLTQPKTRPPHFVAFCSRPEQLPESYTRYLVNSLRETFGIPGTPIRFSYRKGENPYAAKKKRS</sequence>
<dbReference type="CDD" id="cd01895">
    <property type="entry name" value="EngA2"/>
    <property type="match status" value="1"/>
</dbReference>
<keyword evidence="3 8" id="KW-0690">Ribosome biogenesis</keyword>
<dbReference type="PRINTS" id="PR00326">
    <property type="entry name" value="GTP1OBG"/>
</dbReference>
<evidence type="ECO:0000256" key="3">
    <source>
        <dbReference type="ARBA" id="ARBA00022517"/>
    </source>
</evidence>
<dbReference type="Proteomes" id="UP000605148">
    <property type="component" value="Unassembled WGS sequence"/>
</dbReference>
<keyword evidence="6 8" id="KW-0342">GTP-binding</keyword>
<dbReference type="InterPro" id="IPR006073">
    <property type="entry name" value="GTP-bd"/>
</dbReference>
<dbReference type="InterPro" id="IPR031166">
    <property type="entry name" value="G_ENGA"/>
</dbReference>
<comment type="caution">
    <text evidence="12">The sequence shown here is derived from an EMBL/GenBank/DDBJ whole genome shotgun (WGS) entry which is preliminary data.</text>
</comment>
<evidence type="ECO:0000256" key="1">
    <source>
        <dbReference type="ARBA" id="ARBA00008279"/>
    </source>
</evidence>
<feature type="binding site" evidence="8">
    <location>
        <begin position="209"/>
        <end position="216"/>
    </location>
    <ligand>
        <name>GTP</name>
        <dbReference type="ChEBI" id="CHEBI:37565"/>
        <label>2</label>
    </ligand>
</feature>
<feature type="binding site" evidence="8">
    <location>
        <begin position="9"/>
        <end position="16"/>
    </location>
    <ligand>
        <name>GTP</name>
        <dbReference type="ChEBI" id="CHEBI:37565"/>
        <label>1</label>
    </ligand>
</feature>
<evidence type="ECO:0000256" key="4">
    <source>
        <dbReference type="ARBA" id="ARBA00022737"/>
    </source>
</evidence>
<dbReference type="InterPro" id="IPR005225">
    <property type="entry name" value="Small_GTP-bd"/>
</dbReference>
<feature type="domain" description="EngA-type G" evidence="11">
    <location>
        <begin position="203"/>
        <end position="378"/>
    </location>
</feature>
<accession>A0A916TH65</accession>
<evidence type="ECO:0000256" key="2">
    <source>
        <dbReference type="ARBA" id="ARBA00020953"/>
    </source>
</evidence>
<dbReference type="Pfam" id="PF01926">
    <property type="entry name" value="MMR_HSR1"/>
    <property type="match status" value="2"/>
</dbReference>
<dbReference type="PROSITE" id="PS51712">
    <property type="entry name" value="G_ENGA"/>
    <property type="match status" value="2"/>
</dbReference>
<dbReference type="OrthoDB" id="9805918at2"/>
<dbReference type="InterPro" id="IPR027417">
    <property type="entry name" value="P-loop_NTPase"/>
</dbReference>
<dbReference type="InterPro" id="IPR015946">
    <property type="entry name" value="KH_dom-like_a/b"/>
</dbReference>
<feature type="binding site" evidence="8">
    <location>
        <begin position="256"/>
        <end position="260"/>
    </location>
    <ligand>
        <name>GTP</name>
        <dbReference type="ChEBI" id="CHEBI:37565"/>
        <label>2</label>
    </ligand>
</feature>
<dbReference type="SUPFAM" id="SSF52540">
    <property type="entry name" value="P-loop containing nucleoside triphosphate hydrolases"/>
    <property type="match status" value="2"/>
</dbReference>
<feature type="binding site" evidence="8">
    <location>
        <begin position="321"/>
        <end position="324"/>
    </location>
    <ligand>
        <name>GTP</name>
        <dbReference type="ChEBI" id="CHEBI:37565"/>
        <label>2</label>
    </ligand>
</feature>
<evidence type="ECO:0000313" key="12">
    <source>
        <dbReference type="EMBL" id="GGB42921.1"/>
    </source>
</evidence>
<dbReference type="Gene3D" id="3.40.50.300">
    <property type="entry name" value="P-loop containing nucleotide triphosphate hydrolases"/>
    <property type="match status" value="2"/>
</dbReference>
<keyword evidence="5 8" id="KW-0547">Nucleotide-binding</keyword>
<dbReference type="CDD" id="cd01894">
    <property type="entry name" value="EngA1"/>
    <property type="match status" value="1"/>
</dbReference>
<dbReference type="GO" id="GO:0042254">
    <property type="term" value="P:ribosome biogenesis"/>
    <property type="evidence" value="ECO:0007669"/>
    <property type="project" value="UniProtKB-KW"/>
</dbReference>
<organism evidence="12 13">
    <name type="scientific">Roseibium aquae</name>
    <dbReference type="NCBI Taxonomy" id="1323746"/>
    <lineage>
        <taxon>Bacteria</taxon>
        <taxon>Pseudomonadati</taxon>
        <taxon>Pseudomonadota</taxon>
        <taxon>Alphaproteobacteria</taxon>
        <taxon>Hyphomicrobiales</taxon>
        <taxon>Stappiaceae</taxon>
        <taxon>Roseibium</taxon>
    </lineage>
</organism>
<dbReference type="Gene3D" id="3.30.300.20">
    <property type="match status" value="1"/>
</dbReference>
<evidence type="ECO:0000256" key="6">
    <source>
        <dbReference type="ARBA" id="ARBA00023134"/>
    </source>
</evidence>
<dbReference type="Pfam" id="PF14714">
    <property type="entry name" value="KH_dom-like"/>
    <property type="match status" value="1"/>
</dbReference>
<dbReference type="PANTHER" id="PTHR43834">
    <property type="entry name" value="GTPASE DER"/>
    <property type="match status" value="1"/>
</dbReference>
<feature type="binding site" evidence="8">
    <location>
        <begin position="56"/>
        <end position="60"/>
    </location>
    <ligand>
        <name>GTP</name>
        <dbReference type="ChEBI" id="CHEBI:37565"/>
        <label>1</label>
    </ligand>
</feature>
<reference evidence="12" key="1">
    <citation type="journal article" date="2014" name="Int. J. Syst. Evol. Microbiol.">
        <title>Complete genome sequence of Corynebacterium casei LMG S-19264T (=DSM 44701T), isolated from a smear-ripened cheese.</title>
        <authorList>
            <consortium name="US DOE Joint Genome Institute (JGI-PGF)"/>
            <person name="Walter F."/>
            <person name="Albersmeier A."/>
            <person name="Kalinowski J."/>
            <person name="Ruckert C."/>
        </authorList>
    </citation>
    <scope>NUCLEOTIDE SEQUENCE</scope>
    <source>
        <strain evidence="12">CGMCC 1.12426</strain>
    </source>
</reference>
<dbReference type="PANTHER" id="PTHR43834:SF6">
    <property type="entry name" value="GTPASE DER"/>
    <property type="match status" value="1"/>
</dbReference>
<evidence type="ECO:0000313" key="13">
    <source>
        <dbReference type="Proteomes" id="UP000605148"/>
    </source>
</evidence>
<dbReference type="FunFam" id="3.30.300.20:FF:000004">
    <property type="entry name" value="GTPase Der"/>
    <property type="match status" value="1"/>
</dbReference>
<dbReference type="RefSeq" id="WP_150495287.1">
    <property type="nucleotide sequence ID" value="NZ_BMFA01000003.1"/>
</dbReference>
<gene>
    <name evidence="8 12" type="primary">der</name>
    <name evidence="12" type="ORF">GCM10011316_13590</name>
</gene>